<dbReference type="PIRSF" id="PIRSF002741">
    <property type="entry name" value="MppA"/>
    <property type="match status" value="1"/>
</dbReference>
<comment type="subcellular location">
    <subcellularLocation>
        <location evidence="1">Cell envelope</location>
    </subcellularLocation>
</comment>
<sequence length="566" mass="65015">MKIKKIEFIIIVLTIFSLWGCGKSTIKTNSESNKNDSEQYISIILKDEPQILDPSKSTDRYSSQILFEVNESLTRVEEDKDGKNIVKPAGAERWEVSPDQLKWTFYLRDNQWSDGKKVTAKDYEYGIKRTLDPAIKSQNAFLLYPIRGAKEYNVLEAYKASNISWNKLGVRALDDKTLEITLERPCAYFLKLTSYEIMQPQRKDIVEKYGDKYGTEVNTLLFNGPFLIKQWTHNKELELIKNNLYWDAKSVKLEKIIMKIEKNDTDIMKEFLNDSLDLAGGVSPEWNNKLNKKDEIDILKVEEPSINCEIYNQNNKIFSNPKVRKAFSLAVDREAISKDLWKGLYAPAYGWVPPSVQIGEEGFREKANFEPIKELKKEYPDAKKILIEGLKELGMEADTSKITISYLQAGSDINQRNIAEFFQKMYCKNLGINLKIEYVDYPVFQKRINSGEYQLASIVWTGDYNDPSAELNLWIASAGIISTGWSNPIYDSLVGKTSSIEVNGNEERFEALKEAESILVLKDAVISPIVYRNRQILKYKYVKGVMTPLFGPDVELKYAYTSGRNN</sequence>
<keyword evidence="3" id="KW-0813">Transport</keyword>
<feature type="domain" description="Solute-binding protein family 5" evidence="5">
    <location>
        <begin position="86"/>
        <end position="478"/>
    </location>
</feature>
<dbReference type="Proteomes" id="UP000622687">
    <property type="component" value="Unassembled WGS sequence"/>
</dbReference>
<dbReference type="RefSeq" id="WP_211143989.1">
    <property type="nucleotide sequence ID" value="NZ_JAEEGB010000027.1"/>
</dbReference>
<organism evidence="6 7">
    <name type="scientific">Clostridium aciditolerans</name>
    <dbReference type="NCBI Taxonomy" id="339861"/>
    <lineage>
        <taxon>Bacteria</taxon>
        <taxon>Bacillati</taxon>
        <taxon>Bacillota</taxon>
        <taxon>Clostridia</taxon>
        <taxon>Eubacteriales</taxon>
        <taxon>Clostridiaceae</taxon>
        <taxon>Clostridium</taxon>
    </lineage>
</organism>
<dbReference type="Gene3D" id="3.40.190.10">
    <property type="entry name" value="Periplasmic binding protein-like II"/>
    <property type="match status" value="1"/>
</dbReference>
<dbReference type="SUPFAM" id="SSF53850">
    <property type="entry name" value="Periplasmic binding protein-like II"/>
    <property type="match status" value="1"/>
</dbReference>
<protein>
    <submittedName>
        <fullName evidence="6">Peptide ABC transporter substrate-binding protein</fullName>
    </submittedName>
</protein>
<evidence type="ECO:0000313" key="6">
    <source>
        <dbReference type="EMBL" id="MBI6874601.1"/>
    </source>
</evidence>
<keyword evidence="7" id="KW-1185">Reference proteome</keyword>
<dbReference type="InterPro" id="IPR039424">
    <property type="entry name" value="SBP_5"/>
</dbReference>
<dbReference type="InterPro" id="IPR000914">
    <property type="entry name" value="SBP_5_dom"/>
</dbReference>
<comment type="caution">
    <text evidence="6">The sequence shown here is derived from an EMBL/GenBank/DDBJ whole genome shotgun (WGS) entry which is preliminary data.</text>
</comment>
<keyword evidence="4" id="KW-0732">Signal</keyword>
<dbReference type="InterPro" id="IPR030678">
    <property type="entry name" value="Peptide/Ni-bd"/>
</dbReference>
<accession>A0A934I421</accession>
<dbReference type="Gene3D" id="3.10.105.10">
    <property type="entry name" value="Dipeptide-binding Protein, Domain 3"/>
    <property type="match status" value="1"/>
</dbReference>
<evidence type="ECO:0000256" key="1">
    <source>
        <dbReference type="ARBA" id="ARBA00004196"/>
    </source>
</evidence>
<dbReference type="GO" id="GO:0030313">
    <property type="term" value="C:cell envelope"/>
    <property type="evidence" value="ECO:0007669"/>
    <property type="project" value="UniProtKB-SubCell"/>
</dbReference>
<comment type="similarity">
    <text evidence="2">Belongs to the bacterial solute-binding protein 5 family.</text>
</comment>
<reference evidence="6" key="1">
    <citation type="submission" date="2020-12" db="EMBL/GenBank/DDBJ databases">
        <title>Clostridium thailandense sp. nov., a novel acetogenic bacterium isolated from peat land soil in Thailand.</title>
        <authorList>
            <person name="Chaikitkaew S."/>
            <person name="Birkeland N.K."/>
        </authorList>
    </citation>
    <scope>NUCLEOTIDE SEQUENCE</scope>
    <source>
        <strain evidence="6">DSM 17425</strain>
    </source>
</reference>
<dbReference type="Pfam" id="PF00496">
    <property type="entry name" value="SBP_bac_5"/>
    <property type="match status" value="1"/>
</dbReference>
<dbReference type="PANTHER" id="PTHR30290:SF10">
    <property type="entry name" value="PERIPLASMIC OLIGOPEPTIDE-BINDING PROTEIN-RELATED"/>
    <property type="match status" value="1"/>
</dbReference>
<dbReference type="PANTHER" id="PTHR30290">
    <property type="entry name" value="PERIPLASMIC BINDING COMPONENT OF ABC TRANSPORTER"/>
    <property type="match status" value="1"/>
</dbReference>
<dbReference type="CDD" id="cd08504">
    <property type="entry name" value="PBP2_OppA"/>
    <property type="match status" value="1"/>
</dbReference>
<dbReference type="GO" id="GO:0042597">
    <property type="term" value="C:periplasmic space"/>
    <property type="evidence" value="ECO:0007669"/>
    <property type="project" value="UniProtKB-ARBA"/>
</dbReference>
<dbReference type="FunFam" id="3.90.76.10:FF:000001">
    <property type="entry name" value="Oligopeptide ABC transporter substrate-binding protein"/>
    <property type="match status" value="1"/>
</dbReference>
<dbReference type="GO" id="GO:1904680">
    <property type="term" value="F:peptide transmembrane transporter activity"/>
    <property type="evidence" value="ECO:0007669"/>
    <property type="project" value="TreeGrafter"/>
</dbReference>
<evidence type="ECO:0000313" key="7">
    <source>
        <dbReference type="Proteomes" id="UP000622687"/>
    </source>
</evidence>
<dbReference type="Gene3D" id="3.90.76.10">
    <property type="entry name" value="Dipeptide-binding Protein, Domain 1"/>
    <property type="match status" value="1"/>
</dbReference>
<evidence type="ECO:0000259" key="5">
    <source>
        <dbReference type="Pfam" id="PF00496"/>
    </source>
</evidence>
<dbReference type="GO" id="GO:0015833">
    <property type="term" value="P:peptide transport"/>
    <property type="evidence" value="ECO:0007669"/>
    <property type="project" value="TreeGrafter"/>
</dbReference>
<dbReference type="GO" id="GO:0043190">
    <property type="term" value="C:ATP-binding cassette (ABC) transporter complex"/>
    <property type="evidence" value="ECO:0007669"/>
    <property type="project" value="InterPro"/>
</dbReference>
<dbReference type="EMBL" id="JAEEGB010000027">
    <property type="protein sequence ID" value="MBI6874601.1"/>
    <property type="molecule type" value="Genomic_DNA"/>
</dbReference>
<evidence type="ECO:0000256" key="3">
    <source>
        <dbReference type="ARBA" id="ARBA00022448"/>
    </source>
</evidence>
<name>A0A934I421_9CLOT</name>
<evidence type="ECO:0000256" key="2">
    <source>
        <dbReference type="ARBA" id="ARBA00005695"/>
    </source>
</evidence>
<evidence type="ECO:0000256" key="4">
    <source>
        <dbReference type="ARBA" id="ARBA00022729"/>
    </source>
</evidence>
<proteinExistence type="inferred from homology"/>
<gene>
    <name evidence="6" type="ORF">I6U51_18165</name>
</gene>
<dbReference type="AlphaFoldDB" id="A0A934I421"/>